<feature type="compositionally biased region" description="Polar residues" evidence="10">
    <location>
        <begin position="30"/>
        <end position="44"/>
    </location>
</feature>
<comment type="cofactor">
    <cofactor evidence="9">
        <name>a divalent metal cation</name>
        <dbReference type="ChEBI" id="CHEBI:60240"/>
    </cofactor>
</comment>
<keyword evidence="2 9" id="KW-0255">Endonuclease</keyword>
<dbReference type="Pfam" id="PF21202">
    <property type="entry name" value="SLX1_C"/>
    <property type="match status" value="1"/>
</dbReference>
<comment type="similarity">
    <text evidence="9">Belongs to the SLX1 family.</text>
</comment>
<comment type="function">
    <text evidence="9">Catalytic subunit of the SLX1-SLX4 structure-specific endonuclease that resolves DNA secondary structures generated during DNA repair and recombination. Has endonuclease activity towards branched DNA substrates, introducing single-strand cuts in duplex DNA close to junctions with ss-DNA.</text>
</comment>
<dbReference type="HAMAP" id="MF_03100">
    <property type="entry name" value="Endonuc_su_Slx1"/>
    <property type="match status" value="1"/>
</dbReference>
<evidence type="ECO:0000256" key="8">
    <source>
        <dbReference type="ARBA" id="ARBA00023242"/>
    </source>
</evidence>
<organism evidence="12 13">
    <name type="scientific">Penicillium ucsense</name>
    <dbReference type="NCBI Taxonomy" id="2839758"/>
    <lineage>
        <taxon>Eukaryota</taxon>
        <taxon>Fungi</taxon>
        <taxon>Dikarya</taxon>
        <taxon>Ascomycota</taxon>
        <taxon>Pezizomycotina</taxon>
        <taxon>Eurotiomycetes</taxon>
        <taxon>Eurotiomycetidae</taxon>
        <taxon>Eurotiales</taxon>
        <taxon>Aspergillaceae</taxon>
        <taxon>Penicillium</taxon>
    </lineage>
</organism>
<evidence type="ECO:0000256" key="6">
    <source>
        <dbReference type="ARBA" id="ARBA00023172"/>
    </source>
</evidence>
<keyword evidence="4" id="KW-0862">Zinc</keyword>
<evidence type="ECO:0000256" key="3">
    <source>
        <dbReference type="ARBA" id="ARBA00022763"/>
    </source>
</evidence>
<sequence length="402" mass="45313">MDAHDQTKPIPAYYCCYLLRSTVRHASLYIGSTPNPSRRLSQHNGDTKGGAKRTSRDRLRPWEMALVVEGFTSRLGALQFEWAWQHPEQSRHISTDGQDMKAESQASSSKCGRTKTRAGRSRRSLTAHLEDLHSLLRSVYFASWPLRVRFFRADVHRVWRIWNERVNTPLPNEKVLLDGDCVAPMENATAAGTVSGLPVDYTNLEGYLEKSKFLLEDTTDNECTLCKAPILPTREQIVVCSQDECRGAHHLLCLSDAFLKGTPDSDIAVPISGACPICGCVIQWTLMMQELSLRNRGENAVLAILDKKARRDRKARAAEASSRRHIANEAEVMVNERDHQTHQHSENASMDDDNLLSEDWYEGLDHESDTDHRVPGNGIASPPSRLEIVIEDSEWDDAEIIE</sequence>
<comment type="subcellular location">
    <subcellularLocation>
        <location evidence="9">Nucleus</location>
    </subcellularLocation>
</comment>
<dbReference type="PANTHER" id="PTHR20208">
    <property type="entry name" value="STRUCTURE-SPECIFIC ENDONUCLEASE SUBUNIT SLX1"/>
    <property type="match status" value="1"/>
</dbReference>
<keyword evidence="4" id="KW-0479">Metal-binding</keyword>
<keyword evidence="3 9" id="KW-0227">DNA damage</keyword>
<feature type="compositionally biased region" description="Basic and acidic residues" evidence="10">
    <location>
        <begin position="91"/>
        <end position="102"/>
    </location>
</feature>
<dbReference type="InterPro" id="IPR035901">
    <property type="entry name" value="GIY-YIG_endonuc_sf"/>
</dbReference>
<name>A0A8J8WB82_9EURO</name>
<dbReference type="InterPro" id="IPR013083">
    <property type="entry name" value="Znf_RING/FYVE/PHD"/>
</dbReference>
<comment type="caution">
    <text evidence="12">The sequence shown here is derived from an EMBL/GenBank/DDBJ whole genome shotgun (WGS) entry which is preliminary data.</text>
</comment>
<accession>A0A8J8WB82</accession>
<evidence type="ECO:0000256" key="9">
    <source>
        <dbReference type="HAMAP-Rule" id="MF_03100"/>
    </source>
</evidence>
<dbReference type="GO" id="GO:0033557">
    <property type="term" value="C:Slx1-Slx4 complex"/>
    <property type="evidence" value="ECO:0007669"/>
    <property type="project" value="UniProtKB-UniRule"/>
</dbReference>
<dbReference type="PANTHER" id="PTHR20208:SF10">
    <property type="entry name" value="STRUCTURE-SPECIFIC ENDONUCLEASE SUBUNIT SLX1"/>
    <property type="match status" value="1"/>
</dbReference>
<dbReference type="CDD" id="cd10455">
    <property type="entry name" value="GIY-YIG_SLX1"/>
    <property type="match status" value="1"/>
</dbReference>
<reference evidence="12" key="1">
    <citation type="journal article" date="2020" name="Front. Microbiol.">
        <title>Gene regulatory networks of Penicillium echinulatum 2HH and Penicillium oxalicum 114-2 inferred by a computational biology approach.</title>
        <authorList>
            <person name="Lenz A.R."/>
            <person name="Galan-Vasquez E."/>
            <person name="Balbinot E."/>
            <person name="De Abreu F.P."/>
            <person name="De Oliveira N.S."/>
            <person name="Da Rosa L.O."/>
            <person name="De Avila E Silva S."/>
            <person name="Camassola M."/>
            <person name="Dillon A.J.P."/>
            <person name="Perez-Rueda E."/>
        </authorList>
    </citation>
    <scope>NUCLEOTIDE SEQUENCE</scope>
    <source>
        <strain evidence="12">S1M29</strain>
    </source>
</reference>
<dbReference type="InterPro" id="IPR000305">
    <property type="entry name" value="GIY-YIG_endonuc"/>
</dbReference>
<evidence type="ECO:0000256" key="2">
    <source>
        <dbReference type="ARBA" id="ARBA00022759"/>
    </source>
</evidence>
<dbReference type="InterPro" id="IPR048749">
    <property type="entry name" value="SLX1_C"/>
</dbReference>
<proteinExistence type="inferred from homology"/>
<feature type="region of interest" description="Disordered" evidence="10">
    <location>
        <begin position="91"/>
        <end position="122"/>
    </location>
</feature>
<dbReference type="OrthoDB" id="24645at2759"/>
<evidence type="ECO:0000313" key="12">
    <source>
        <dbReference type="EMBL" id="KAF7720204.1"/>
    </source>
</evidence>
<evidence type="ECO:0000256" key="5">
    <source>
        <dbReference type="ARBA" id="ARBA00022801"/>
    </source>
</evidence>
<feature type="domain" description="GIY-YIG" evidence="11">
    <location>
        <begin position="12"/>
        <end position="94"/>
    </location>
</feature>
<keyword evidence="13" id="KW-1185">Reference proteome</keyword>
<dbReference type="PROSITE" id="PS50164">
    <property type="entry name" value="GIY_YIG"/>
    <property type="match status" value="1"/>
</dbReference>
<dbReference type="Proteomes" id="UP000631181">
    <property type="component" value="Unassembled WGS sequence"/>
</dbReference>
<evidence type="ECO:0000313" key="13">
    <source>
        <dbReference type="Proteomes" id="UP000631181"/>
    </source>
</evidence>
<gene>
    <name evidence="12" type="ORF">PECM_000129</name>
</gene>
<keyword evidence="6 9" id="KW-0233">DNA recombination</keyword>
<keyword evidence="5 9" id="KW-0378">Hydrolase</keyword>
<evidence type="ECO:0000259" key="11">
    <source>
        <dbReference type="PROSITE" id="PS50164"/>
    </source>
</evidence>
<evidence type="ECO:0000256" key="4">
    <source>
        <dbReference type="ARBA" id="ARBA00022771"/>
    </source>
</evidence>
<dbReference type="InterPro" id="IPR027520">
    <property type="entry name" value="Slx1"/>
</dbReference>
<protein>
    <submittedName>
        <fullName evidence="12">Structure-specific endonuclease subunit SLX1</fullName>
    </submittedName>
</protein>
<dbReference type="GO" id="GO:0008821">
    <property type="term" value="F:crossover junction DNA endonuclease activity"/>
    <property type="evidence" value="ECO:0007669"/>
    <property type="project" value="TreeGrafter"/>
</dbReference>
<dbReference type="GO" id="GO:0000724">
    <property type="term" value="P:double-strand break repair via homologous recombination"/>
    <property type="evidence" value="ECO:0007669"/>
    <property type="project" value="TreeGrafter"/>
</dbReference>
<keyword evidence="7 9" id="KW-0234">DNA repair</keyword>
<dbReference type="GO" id="GO:0008270">
    <property type="term" value="F:zinc ion binding"/>
    <property type="evidence" value="ECO:0007669"/>
    <property type="project" value="UniProtKB-KW"/>
</dbReference>
<evidence type="ECO:0000256" key="1">
    <source>
        <dbReference type="ARBA" id="ARBA00022722"/>
    </source>
</evidence>
<dbReference type="Gene3D" id="3.30.40.10">
    <property type="entry name" value="Zinc/RING finger domain, C3HC4 (zinc finger)"/>
    <property type="match status" value="1"/>
</dbReference>
<dbReference type="FunFam" id="3.40.1440.10:FF:000006">
    <property type="entry name" value="Structure-specific endonuclease subunit SLX1"/>
    <property type="match status" value="1"/>
</dbReference>
<dbReference type="Gene3D" id="3.40.1440.10">
    <property type="entry name" value="GIY-YIG endonuclease"/>
    <property type="match status" value="1"/>
</dbReference>
<keyword evidence="4" id="KW-0863">Zinc-finger</keyword>
<comment type="caution">
    <text evidence="9">Lacks conserved residue(s) required for the propagation of feature annotation.</text>
</comment>
<dbReference type="SUPFAM" id="SSF82771">
    <property type="entry name" value="GIY-YIG endonuclease"/>
    <property type="match status" value="1"/>
</dbReference>
<dbReference type="AlphaFoldDB" id="A0A8J8WB82"/>
<comment type="subunit">
    <text evidence="9">Forms a heterodimer with SLX4.</text>
</comment>
<dbReference type="GO" id="GO:0017108">
    <property type="term" value="F:5'-flap endonuclease activity"/>
    <property type="evidence" value="ECO:0007669"/>
    <property type="project" value="InterPro"/>
</dbReference>
<dbReference type="Pfam" id="PF01541">
    <property type="entry name" value="GIY-YIG"/>
    <property type="match status" value="1"/>
</dbReference>
<feature type="compositionally biased region" description="Basic residues" evidence="10">
    <location>
        <begin position="112"/>
        <end position="122"/>
    </location>
</feature>
<dbReference type="InterPro" id="IPR050381">
    <property type="entry name" value="SLX1_endonuclease"/>
</dbReference>
<keyword evidence="8 9" id="KW-0539">Nucleus</keyword>
<feature type="region of interest" description="Disordered" evidence="10">
    <location>
        <begin position="30"/>
        <end position="55"/>
    </location>
</feature>
<dbReference type="EMBL" id="WIWV01000001">
    <property type="protein sequence ID" value="KAF7720204.1"/>
    <property type="molecule type" value="Genomic_DNA"/>
</dbReference>
<keyword evidence="1 9" id="KW-0540">Nuclease</keyword>
<evidence type="ECO:0000256" key="10">
    <source>
        <dbReference type="SAM" id="MobiDB-lite"/>
    </source>
</evidence>
<evidence type="ECO:0000256" key="7">
    <source>
        <dbReference type="ARBA" id="ARBA00023204"/>
    </source>
</evidence>